<name>A0A533Q6T4_9BACT</name>
<evidence type="ECO:0000313" key="7">
    <source>
        <dbReference type="Proteomes" id="UP000319783"/>
    </source>
</evidence>
<comment type="pathway">
    <text evidence="1">Amino-acid biosynthesis; L-asparagine biosynthesis; L-asparagine from L-aspartate (L-Gln route): step 1/1.</text>
</comment>
<comment type="similarity">
    <text evidence="2">Belongs to the asparagine synthetase family.</text>
</comment>
<dbReference type="CDD" id="cd01991">
    <property type="entry name" value="Asn_synthase_B_C"/>
    <property type="match status" value="1"/>
</dbReference>
<dbReference type="InterPro" id="IPR006426">
    <property type="entry name" value="Asn_synth_AEB"/>
</dbReference>
<dbReference type="InterPro" id="IPR001962">
    <property type="entry name" value="Asn_synthase"/>
</dbReference>
<dbReference type="GO" id="GO:0004066">
    <property type="term" value="F:asparagine synthase (glutamine-hydrolyzing) activity"/>
    <property type="evidence" value="ECO:0007669"/>
    <property type="project" value="UniProtKB-EC"/>
</dbReference>
<dbReference type="InterPro" id="IPR051786">
    <property type="entry name" value="ASN_synthetase/amidase"/>
</dbReference>
<evidence type="ECO:0000256" key="3">
    <source>
        <dbReference type="ARBA" id="ARBA00012737"/>
    </source>
</evidence>
<evidence type="ECO:0000256" key="4">
    <source>
        <dbReference type="ARBA" id="ARBA00048741"/>
    </source>
</evidence>
<dbReference type="Proteomes" id="UP000319783">
    <property type="component" value="Unassembled WGS sequence"/>
</dbReference>
<dbReference type="AlphaFoldDB" id="A0A533Q6T4"/>
<evidence type="ECO:0000256" key="1">
    <source>
        <dbReference type="ARBA" id="ARBA00005187"/>
    </source>
</evidence>
<dbReference type="SUPFAM" id="SSF52402">
    <property type="entry name" value="Adenine nucleotide alpha hydrolases-like"/>
    <property type="match status" value="1"/>
</dbReference>
<dbReference type="GO" id="GO:0006529">
    <property type="term" value="P:asparagine biosynthetic process"/>
    <property type="evidence" value="ECO:0007669"/>
    <property type="project" value="InterPro"/>
</dbReference>
<proteinExistence type="inferred from homology"/>
<dbReference type="EC" id="6.3.5.4" evidence="3"/>
<evidence type="ECO:0000256" key="2">
    <source>
        <dbReference type="ARBA" id="ARBA00005752"/>
    </source>
</evidence>
<dbReference type="EMBL" id="SULG01000189">
    <property type="protein sequence ID" value="TLD39829.1"/>
    <property type="molecule type" value="Genomic_DNA"/>
</dbReference>
<dbReference type="Gene3D" id="3.40.50.620">
    <property type="entry name" value="HUPs"/>
    <property type="match status" value="1"/>
</dbReference>
<reference evidence="6 7" key="1">
    <citation type="submission" date="2019-04" db="EMBL/GenBank/DDBJ databases">
        <title>Genome of a novel bacterium Candidatus Jettenia ecosi reconstructed from metagenome of an anammox bioreactor.</title>
        <authorList>
            <person name="Mardanov A.V."/>
            <person name="Beletsky A.V."/>
            <person name="Ravin N.V."/>
            <person name="Botchkova E.A."/>
            <person name="Litti Y.V."/>
            <person name="Nozhevnikova A.N."/>
        </authorList>
    </citation>
    <scope>NUCLEOTIDE SEQUENCE [LARGE SCALE GENOMIC DNA]</scope>
    <source>
        <strain evidence="6">J2</strain>
    </source>
</reference>
<dbReference type="Pfam" id="PF00733">
    <property type="entry name" value="Asn_synthase"/>
    <property type="match status" value="1"/>
</dbReference>
<evidence type="ECO:0000259" key="5">
    <source>
        <dbReference type="Pfam" id="PF00733"/>
    </source>
</evidence>
<dbReference type="PANTHER" id="PTHR43284">
    <property type="entry name" value="ASPARAGINE SYNTHETASE (GLUTAMINE-HYDROLYZING)"/>
    <property type="match status" value="1"/>
</dbReference>
<dbReference type="PIRSF" id="PIRSF001589">
    <property type="entry name" value="Asn_synthetase_glu-h"/>
    <property type="match status" value="1"/>
</dbReference>
<comment type="catalytic activity">
    <reaction evidence="4">
        <text>L-aspartate + L-glutamine + ATP + H2O = L-asparagine + L-glutamate + AMP + diphosphate + H(+)</text>
        <dbReference type="Rhea" id="RHEA:12228"/>
        <dbReference type="ChEBI" id="CHEBI:15377"/>
        <dbReference type="ChEBI" id="CHEBI:15378"/>
        <dbReference type="ChEBI" id="CHEBI:29985"/>
        <dbReference type="ChEBI" id="CHEBI:29991"/>
        <dbReference type="ChEBI" id="CHEBI:30616"/>
        <dbReference type="ChEBI" id="CHEBI:33019"/>
        <dbReference type="ChEBI" id="CHEBI:58048"/>
        <dbReference type="ChEBI" id="CHEBI:58359"/>
        <dbReference type="ChEBI" id="CHEBI:456215"/>
        <dbReference type="EC" id="6.3.5.4"/>
    </reaction>
</comment>
<dbReference type="InterPro" id="IPR014729">
    <property type="entry name" value="Rossmann-like_a/b/a_fold"/>
</dbReference>
<evidence type="ECO:0000313" key="6">
    <source>
        <dbReference type="EMBL" id="TLD39829.1"/>
    </source>
</evidence>
<organism evidence="6 7">
    <name type="scientific">Candidatus Jettenia ecosi</name>
    <dbReference type="NCBI Taxonomy" id="2494326"/>
    <lineage>
        <taxon>Bacteria</taxon>
        <taxon>Pseudomonadati</taxon>
        <taxon>Planctomycetota</taxon>
        <taxon>Candidatus Brocadiia</taxon>
        <taxon>Candidatus Brocadiales</taxon>
        <taxon>Candidatus Brocadiaceae</taxon>
        <taxon>Candidatus Jettenia</taxon>
    </lineage>
</organism>
<sequence>MNKNILIEYIVLGLEEHTNETFFENIFKLEQSHNLIYDLKRHTYEIKRYYVIKVDKAISRLPEKESVNLYKQELERSIRLRLRSDVKVGTCLSGGLDSSSIATIASKIYSENSNQNFNAITAKSIEKEGDETYYANLVVKNASLRSHIVQPTTEDFMKNIDEVIYSQEEPFGGPSIFMQYFVMKKAKELGCKVMLDGQGGDETLVGYELYYPNYLSSLLLNIKLLKFLKILKNIKNFKISKVNIFKSIFLVMLYNEILLLKRVFKGRNSIYKIQPDSKRFKHIYKYLNFKNFQKREISVRFLPHLLRYEDKNSMRHSVETRLPFIDYKSVECAISINEDYKVKQGYLKYILRKVVEPILPHEVVWRTNKFGFEAPTNTWLSVYKQNILQEIKDSKIVNNVVNLNVIELDNSLLWRLFNVARWENLFNVSCI</sequence>
<accession>A0A533Q6T4</accession>
<protein>
    <recommendedName>
        <fullName evidence="3">asparagine synthase (glutamine-hydrolyzing)</fullName>
        <ecNumber evidence="3">6.3.5.4</ecNumber>
    </recommendedName>
</protein>
<feature type="domain" description="Asparagine synthetase" evidence="5">
    <location>
        <begin position="71"/>
        <end position="394"/>
    </location>
</feature>
<dbReference type="PANTHER" id="PTHR43284:SF1">
    <property type="entry name" value="ASPARAGINE SYNTHETASE"/>
    <property type="match status" value="1"/>
</dbReference>
<gene>
    <name evidence="6" type="ORF">JETT_3910</name>
</gene>
<comment type="caution">
    <text evidence="6">The sequence shown here is derived from an EMBL/GenBank/DDBJ whole genome shotgun (WGS) entry which is preliminary data.</text>
</comment>